<gene>
    <name evidence="2" type="ORF">DFR61_10350</name>
    <name evidence="1" type="ORF">NCTC10597_02235</name>
</gene>
<accession>A0A8B4QCY7</accession>
<dbReference type="OrthoDB" id="2435874at2"/>
<organism evidence="1 3">
    <name type="scientific">Kurthia zopfii</name>
    <dbReference type="NCBI Taxonomy" id="1650"/>
    <lineage>
        <taxon>Bacteria</taxon>
        <taxon>Bacillati</taxon>
        <taxon>Bacillota</taxon>
        <taxon>Bacilli</taxon>
        <taxon>Bacillales</taxon>
        <taxon>Caryophanaceae</taxon>
        <taxon>Kurthia</taxon>
    </lineage>
</organism>
<dbReference type="Gene3D" id="3.90.70.10">
    <property type="entry name" value="Cysteine proteinases"/>
    <property type="match status" value="1"/>
</dbReference>
<dbReference type="EMBL" id="UGNP01000001">
    <property type="protein sequence ID" value="STX10488.1"/>
    <property type="molecule type" value="Genomic_DNA"/>
</dbReference>
<dbReference type="EMBL" id="SNZG01000003">
    <property type="protein sequence ID" value="TDR42675.1"/>
    <property type="molecule type" value="Genomic_DNA"/>
</dbReference>
<evidence type="ECO:0008006" key="5">
    <source>
        <dbReference type="Google" id="ProtNLM"/>
    </source>
</evidence>
<evidence type="ECO:0000313" key="1">
    <source>
        <dbReference type="EMBL" id="STX10488.1"/>
    </source>
</evidence>
<sequence length="171" mass="20358">MSELRLTARNQHDSTVRQSYRASACGPTAVATILDYYEIQNISINQLYNELHCTSIGLPSRFLIHFSKRILGFPWQIQRIKLFQALHEIQCKRPVLLKFDRYFTFKFWRKSYFSYHWTVLVGYEWQRDSLHLIVEDLGTPSRASRRHIIPYKPHEHALTFVQFTPLLVSKK</sequence>
<reference evidence="1 3" key="1">
    <citation type="submission" date="2018-06" db="EMBL/GenBank/DDBJ databases">
        <authorList>
            <consortium name="Pathogen Informatics"/>
            <person name="Doyle S."/>
        </authorList>
    </citation>
    <scope>NUCLEOTIDE SEQUENCE [LARGE SCALE GENOMIC DNA]</scope>
    <source>
        <strain evidence="1 3">NCTC10597</strain>
    </source>
</reference>
<keyword evidence="4" id="KW-1185">Reference proteome</keyword>
<dbReference type="AlphaFoldDB" id="A0A8B4QCY7"/>
<evidence type="ECO:0000313" key="4">
    <source>
        <dbReference type="Proteomes" id="UP000294641"/>
    </source>
</evidence>
<reference evidence="2 4" key="2">
    <citation type="submission" date="2019-03" db="EMBL/GenBank/DDBJ databases">
        <title>Genomic Encyclopedia of Type Strains, Phase IV (KMG-IV): sequencing the most valuable type-strain genomes for metagenomic binning, comparative biology and taxonomic classification.</title>
        <authorList>
            <person name="Goeker M."/>
        </authorList>
    </citation>
    <scope>NUCLEOTIDE SEQUENCE [LARGE SCALE GENOMIC DNA]</scope>
    <source>
        <strain evidence="2 4">DSM 20580</strain>
    </source>
</reference>
<protein>
    <recommendedName>
        <fullName evidence="5">Peptidase C39-like domain-containing protein</fullName>
    </recommendedName>
</protein>
<dbReference type="RefSeq" id="WP_109348579.1">
    <property type="nucleotide sequence ID" value="NZ_BJUE01000005.1"/>
</dbReference>
<name>A0A8B4QCY7_9BACL</name>
<dbReference type="Proteomes" id="UP000254330">
    <property type="component" value="Unassembled WGS sequence"/>
</dbReference>
<proteinExistence type="predicted"/>
<evidence type="ECO:0000313" key="2">
    <source>
        <dbReference type="EMBL" id="TDR42675.1"/>
    </source>
</evidence>
<evidence type="ECO:0000313" key="3">
    <source>
        <dbReference type="Proteomes" id="UP000254330"/>
    </source>
</evidence>
<comment type="caution">
    <text evidence="1">The sequence shown here is derived from an EMBL/GenBank/DDBJ whole genome shotgun (WGS) entry which is preliminary data.</text>
</comment>
<dbReference type="Proteomes" id="UP000294641">
    <property type="component" value="Unassembled WGS sequence"/>
</dbReference>